<keyword evidence="2" id="KW-1133">Transmembrane helix</keyword>
<accession>A0A199UX85</accession>
<dbReference type="EMBL" id="LSRQ01004494">
    <property type="protein sequence ID" value="OAY69226.1"/>
    <property type="molecule type" value="Genomic_DNA"/>
</dbReference>
<feature type="compositionally biased region" description="Polar residues" evidence="1">
    <location>
        <begin position="1"/>
        <end position="14"/>
    </location>
</feature>
<comment type="caution">
    <text evidence="3">The sequence shown here is derived from an EMBL/GenBank/DDBJ whole genome shotgun (WGS) entry which is preliminary data.</text>
</comment>
<gene>
    <name evidence="3" type="ORF">ACMD2_27141</name>
</gene>
<name>A0A199UX85_ANACO</name>
<feature type="region of interest" description="Disordered" evidence="1">
    <location>
        <begin position="110"/>
        <end position="158"/>
    </location>
</feature>
<feature type="compositionally biased region" description="Acidic residues" evidence="1">
    <location>
        <begin position="110"/>
        <end position="132"/>
    </location>
</feature>
<feature type="region of interest" description="Disordered" evidence="1">
    <location>
        <begin position="1"/>
        <end position="20"/>
    </location>
</feature>
<proteinExistence type="predicted"/>
<evidence type="ECO:0000256" key="1">
    <source>
        <dbReference type="SAM" id="MobiDB-lite"/>
    </source>
</evidence>
<dbReference type="PANTHER" id="PTHR37753">
    <property type="entry name" value="OS01G0940600 PROTEIN"/>
    <property type="match status" value="1"/>
</dbReference>
<dbReference type="STRING" id="4615.A0A199UX85"/>
<dbReference type="AlphaFoldDB" id="A0A199UX85"/>
<evidence type="ECO:0008006" key="5">
    <source>
        <dbReference type="Google" id="ProtNLM"/>
    </source>
</evidence>
<evidence type="ECO:0000256" key="2">
    <source>
        <dbReference type="SAM" id="Phobius"/>
    </source>
</evidence>
<evidence type="ECO:0000313" key="4">
    <source>
        <dbReference type="Proteomes" id="UP000092600"/>
    </source>
</evidence>
<dbReference type="Proteomes" id="UP000092600">
    <property type="component" value="Unassembled WGS sequence"/>
</dbReference>
<feature type="transmembrane region" description="Helical" evidence="2">
    <location>
        <begin position="68"/>
        <end position="88"/>
    </location>
</feature>
<protein>
    <recommendedName>
        <fullName evidence="5">High chlorophyll fluorescence 153</fullName>
    </recommendedName>
</protein>
<evidence type="ECO:0000313" key="3">
    <source>
        <dbReference type="EMBL" id="OAY69226.1"/>
    </source>
</evidence>
<dbReference type="PANTHER" id="PTHR37753:SF1">
    <property type="entry name" value="OS01G0940600 PROTEIN"/>
    <property type="match status" value="1"/>
</dbReference>
<organism evidence="3 4">
    <name type="scientific">Ananas comosus</name>
    <name type="common">Pineapple</name>
    <name type="synonym">Ananas ananas</name>
    <dbReference type="NCBI Taxonomy" id="4615"/>
    <lineage>
        <taxon>Eukaryota</taxon>
        <taxon>Viridiplantae</taxon>
        <taxon>Streptophyta</taxon>
        <taxon>Embryophyta</taxon>
        <taxon>Tracheophyta</taxon>
        <taxon>Spermatophyta</taxon>
        <taxon>Magnoliopsida</taxon>
        <taxon>Liliopsida</taxon>
        <taxon>Poales</taxon>
        <taxon>Bromeliaceae</taxon>
        <taxon>Bromelioideae</taxon>
        <taxon>Ananas</taxon>
    </lineage>
</organism>
<sequence>MAPSLFTLSPTTPIASPPPLPHLRPHPPLPSSLFLSGVGVGGGGGGGRRRRRAAEVVRPRAGGPSTNSLILAFVLPLSLLAGTIFTAARVADQLDEKYLNELAMNKAIMEENEAAAEEDGYDDDNDDEEEEGNAVVSPEKEERVVALPRARNRPIREV</sequence>
<keyword evidence="2" id="KW-0472">Membrane</keyword>
<keyword evidence="2" id="KW-0812">Transmembrane</keyword>
<reference evidence="3 4" key="1">
    <citation type="journal article" date="2016" name="DNA Res.">
        <title>The draft genome of MD-2 pineapple using hybrid error correction of long reads.</title>
        <authorList>
            <person name="Redwan R.M."/>
            <person name="Saidin A."/>
            <person name="Kumar S.V."/>
        </authorList>
    </citation>
    <scope>NUCLEOTIDE SEQUENCE [LARGE SCALE GENOMIC DNA]</scope>
    <source>
        <strain evidence="4">cv. MD2</strain>
        <tissue evidence="3">Leaf</tissue>
    </source>
</reference>